<gene>
    <name evidence="2" type="ORF">PLAN_130118</name>
</gene>
<organism evidence="2 3">
    <name type="scientific">Planktothrix rubescens CCAP 1459/22</name>
    <dbReference type="NCBI Taxonomy" id="329571"/>
    <lineage>
        <taxon>Bacteria</taxon>
        <taxon>Bacillati</taxon>
        <taxon>Cyanobacteriota</taxon>
        <taxon>Cyanophyceae</taxon>
        <taxon>Oscillatoriophycideae</taxon>
        <taxon>Oscillatoriales</taxon>
        <taxon>Microcoleaceae</taxon>
        <taxon>Planktothrix</taxon>
    </lineage>
</organism>
<accession>A0A6J7ZIL0</accession>
<sequence length="245" mass="28084">MFFSNKATLSGIVSHFHSDKFVTTIPDLDCICLDQKSLRKPEKARSFTQFYFSLTQHKLPKEDRPLQAVPDENELLKLVDCLIFEKTGKHLNTLQQLVFQGMYDGKTYETIAHDTRYTTKYVREVGYKLLKTLSVVMDEDMQKGNLKAACDRRNISNNSNFGRDYIHQYVEYVHTLNLKPCISSPSESDNNQPTESRFKTQSERLEIDVADVVCKLHSQGIEPCKIAQLLGLPDGVIETILRELS</sequence>
<keyword evidence="3" id="KW-1185">Reference proteome</keyword>
<evidence type="ECO:0000313" key="3">
    <source>
        <dbReference type="Proteomes" id="UP000196521"/>
    </source>
</evidence>
<proteinExistence type="predicted"/>
<dbReference type="EMBL" id="CZCZ02000008">
    <property type="protein sequence ID" value="CAC5341570.1"/>
    <property type="molecule type" value="Genomic_DNA"/>
</dbReference>
<reference evidence="2" key="1">
    <citation type="submission" date="2020-05" db="EMBL/GenBank/DDBJ databases">
        <authorList>
            <consortium name="Genoscope - CEA"/>
            <person name="William W."/>
        </authorList>
    </citation>
    <scope>NUCLEOTIDE SEQUENCE [LARGE SCALE GENOMIC DNA]</scope>
    <source>
        <strain evidence="2">PCC 7821</strain>
    </source>
</reference>
<evidence type="ECO:0000313" key="2">
    <source>
        <dbReference type="EMBL" id="CAC5341570.1"/>
    </source>
</evidence>
<feature type="domain" description="vWA-MoxR associated protein N-terminal HTH" evidence="1">
    <location>
        <begin position="73"/>
        <end position="152"/>
    </location>
</feature>
<dbReference type="Proteomes" id="UP000196521">
    <property type="component" value="Unassembled WGS sequence"/>
</dbReference>
<dbReference type="Pfam" id="PF26355">
    <property type="entry name" value="HTH_VMAP-M9"/>
    <property type="match status" value="1"/>
</dbReference>
<name>A0A6J7ZIL0_PLARU</name>
<evidence type="ECO:0000259" key="1">
    <source>
        <dbReference type="Pfam" id="PF26355"/>
    </source>
</evidence>
<dbReference type="InterPro" id="IPR058651">
    <property type="entry name" value="HTH_VMAP-M9"/>
</dbReference>
<protein>
    <recommendedName>
        <fullName evidence="1">vWA-MoxR associated protein N-terminal HTH domain-containing protein</fullName>
    </recommendedName>
</protein>
<dbReference type="AlphaFoldDB" id="A0A6J7ZIL0"/>
<comment type="caution">
    <text evidence="2">The sequence shown here is derived from an EMBL/GenBank/DDBJ whole genome shotgun (WGS) entry which is preliminary data.</text>
</comment>